<dbReference type="PROSITE" id="PS50883">
    <property type="entry name" value="EAL"/>
    <property type="match status" value="1"/>
</dbReference>
<dbReference type="Proteomes" id="UP001438953">
    <property type="component" value="Unassembled WGS sequence"/>
</dbReference>
<evidence type="ECO:0000313" key="2">
    <source>
        <dbReference type="EMBL" id="MER5173679.1"/>
    </source>
</evidence>
<dbReference type="Pfam" id="PF13185">
    <property type="entry name" value="GAF_2"/>
    <property type="match status" value="1"/>
</dbReference>
<dbReference type="InterPro" id="IPR029016">
    <property type="entry name" value="GAF-like_dom_sf"/>
</dbReference>
<dbReference type="PANTHER" id="PTHR33121:SF76">
    <property type="entry name" value="SIGNALING PROTEIN"/>
    <property type="match status" value="1"/>
</dbReference>
<evidence type="ECO:0000259" key="1">
    <source>
        <dbReference type="PROSITE" id="PS50883"/>
    </source>
</evidence>
<dbReference type="SMART" id="SM00052">
    <property type="entry name" value="EAL"/>
    <property type="match status" value="1"/>
</dbReference>
<reference evidence="2 3" key="1">
    <citation type="submission" date="2024-06" db="EMBL/GenBank/DDBJ databases">
        <title>Thioclava kandeliae sp. nov. from a rhizosphere soil sample of Kandelia candel in a mangrove.</title>
        <authorList>
            <person name="Mu T."/>
        </authorList>
    </citation>
    <scope>NUCLEOTIDE SEQUENCE [LARGE SCALE GENOMIC DNA]</scope>
    <source>
        <strain evidence="2 3">CPCC 100088</strain>
    </source>
</reference>
<dbReference type="InterPro" id="IPR035919">
    <property type="entry name" value="EAL_sf"/>
</dbReference>
<dbReference type="SUPFAM" id="SSF141868">
    <property type="entry name" value="EAL domain-like"/>
    <property type="match status" value="1"/>
</dbReference>
<dbReference type="InterPro" id="IPR001633">
    <property type="entry name" value="EAL_dom"/>
</dbReference>
<dbReference type="CDD" id="cd01948">
    <property type="entry name" value="EAL"/>
    <property type="match status" value="1"/>
</dbReference>
<name>A0ABV1SL99_9RHOB</name>
<dbReference type="Gene3D" id="3.20.20.450">
    <property type="entry name" value="EAL domain"/>
    <property type="match status" value="1"/>
</dbReference>
<dbReference type="InterPro" id="IPR050706">
    <property type="entry name" value="Cyclic-di-GMP_PDE-like"/>
</dbReference>
<dbReference type="RefSeq" id="WP_350939025.1">
    <property type="nucleotide sequence ID" value="NZ_JAYWLC010000024.1"/>
</dbReference>
<dbReference type="SMART" id="SM00065">
    <property type="entry name" value="GAF"/>
    <property type="match status" value="1"/>
</dbReference>
<comment type="caution">
    <text evidence="2">The sequence shown here is derived from an EMBL/GenBank/DDBJ whole genome shotgun (WGS) entry which is preliminary data.</text>
</comment>
<evidence type="ECO:0000313" key="3">
    <source>
        <dbReference type="Proteomes" id="UP001438953"/>
    </source>
</evidence>
<sequence length="409" mass="45753">MFSSEFREMISTDLGNSLENLRWKKRKILASLRDFYGMEVAFISRFTKDQRIIDEVISDHDAFRGISKESSSRLDQSYCYRVANGQTPNLIKDARKEISVVDIPETRLLPIGAHISVPIRLSSGKIHGMLCAFQRSARDDLTARDLSMFELCAALIGRDIDSLLINNPADMLGTEEMQKLIEQNEFQTNLQPIIRLPQREVCGFEALTSFSDHPGTTEQVFSHAKHLDLISSLEERAAIQAAQFIPTLPHKCFLALNFSVSSIEDLDFTTIFSPEDRKKIVIEVTEHEKVDDYGKFLAAVGRMRKIGLRLAVDDVGAGFASLRHVMHLKPDIIKLDRSFCDAIDKRSGQRGLIKAILDYATNYGAELLAEGIETEMDLAAIQAIGVTMAQGYHIGRPSPATSVCITQKT</sequence>
<feature type="domain" description="EAL" evidence="1">
    <location>
        <begin position="170"/>
        <end position="409"/>
    </location>
</feature>
<organism evidence="2 3">
    <name type="scientific">Thioclava kandeliae</name>
    <dbReference type="NCBI Taxonomy" id="3070818"/>
    <lineage>
        <taxon>Bacteria</taxon>
        <taxon>Pseudomonadati</taxon>
        <taxon>Pseudomonadota</taxon>
        <taxon>Alphaproteobacteria</taxon>
        <taxon>Rhodobacterales</taxon>
        <taxon>Paracoccaceae</taxon>
        <taxon>Thioclava</taxon>
    </lineage>
</organism>
<accession>A0ABV1SL99</accession>
<protein>
    <submittedName>
        <fullName evidence="2">EAL domain-containing protein</fullName>
    </submittedName>
</protein>
<dbReference type="Pfam" id="PF00563">
    <property type="entry name" value="EAL"/>
    <property type="match status" value="1"/>
</dbReference>
<keyword evidence="3" id="KW-1185">Reference proteome</keyword>
<dbReference type="SUPFAM" id="SSF55781">
    <property type="entry name" value="GAF domain-like"/>
    <property type="match status" value="1"/>
</dbReference>
<gene>
    <name evidence="2" type="ORF">VSX56_18095</name>
</gene>
<dbReference type="EMBL" id="JAYWLC010000024">
    <property type="protein sequence ID" value="MER5173679.1"/>
    <property type="molecule type" value="Genomic_DNA"/>
</dbReference>
<dbReference type="PANTHER" id="PTHR33121">
    <property type="entry name" value="CYCLIC DI-GMP PHOSPHODIESTERASE PDEF"/>
    <property type="match status" value="1"/>
</dbReference>
<proteinExistence type="predicted"/>
<dbReference type="InterPro" id="IPR003018">
    <property type="entry name" value="GAF"/>
</dbReference>
<dbReference type="Gene3D" id="3.30.450.40">
    <property type="match status" value="1"/>
</dbReference>